<dbReference type="PaxDb" id="4113-PGSC0003DMT400085634"/>
<accession>M1D9Y1</accession>
<evidence type="ECO:0008006" key="3">
    <source>
        <dbReference type="Google" id="ProtNLM"/>
    </source>
</evidence>
<dbReference type="Proteomes" id="UP000011115">
    <property type="component" value="Unassembled WGS sequence"/>
</dbReference>
<protein>
    <recommendedName>
        <fullName evidence="3">Integrase core domain containing protein</fullName>
    </recommendedName>
</protein>
<evidence type="ECO:0000313" key="1">
    <source>
        <dbReference type="EnsemblPlants" id="PGSC0003DMT400085634"/>
    </source>
</evidence>
<dbReference type="Gramene" id="PGSC0003DMT400085634">
    <property type="protein sequence ID" value="PGSC0003DMT400085634"/>
    <property type="gene ID" value="PGSC0003DMG400035205"/>
</dbReference>
<organism evidence="1 2">
    <name type="scientific">Solanum tuberosum</name>
    <name type="common">Potato</name>
    <dbReference type="NCBI Taxonomy" id="4113"/>
    <lineage>
        <taxon>Eukaryota</taxon>
        <taxon>Viridiplantae</taxon>
        <taxon>Streptophyta</taxon>
        <taxon>Embryophyta</taxon>
        <taxon>Tracheophyta</taxon>
        <taxon>Spermatophyta</taxon>
        <taxon>Magnoliopsida</taxon>
        <taxon>eudicotyledons</taxon>
        <taxon>Gunneridae</taxon>
        <taxon>Pentapetalae</taxon>
        <taxon>asterids</taxon>
        <taxon>lamiids</taxon>
        <taxon>Solanales</taxon>
        <taxon>Solanaceae</taxon>
        <taxon>Solanoideae</taxon>
        <taxon>Solaneae</taxon>
        <taxon>Solanum</taxon>
    </lineage>
</organism>
<dbReference type="EnsemblPlants" id="PGSC0003DMT400085634">
    <property type="protein sequence ID" value="PGSC0003DMT400085634"/>
    <property type="gene ID" value="PGSC0003DMG400035205"/>
</dbReference>
<dbReference type="InParanoid" id="M1D9Y1"/>
<reference evidence="2" key="1">
    <citation type="journal article" date="2011" name="Nature">
        <title>Genome sequence and analysis of the tuber crop potato.</title>
        <authorList>
            <consortium name="The Potato Genome Sequencing Consortium"/>
        </authorList>
    </citation>
    <scope>NUCLEOTIDE SEQUENCE [LARGE SCALE GENOMIC DNA]</scope>
    <source>
        <strain evidence="2">cv. DM1-3 516 R44</strain>
    </source>
</reference>
<evidence type="ECO:0000313" key="2">
    <source>
        <dbReference type="Proteomes" id="UP000011115"/>
    </source>
</evidence>
<dbReference type="AlphaFoldDB" id="M1D9Y1"/>
<sequence>MTYIGDPRLIVLSMDRRYHGTKKALVYSRRGKSKSVAPSHRLLNRSSGEEYSLRQTRGFPTAPVITRCRNRQVVVFYEEHPSFTTPVVAPTLKRPLSILRSRISAQVPAAHRPLPLMPLALKRLMTHQAFLCSMFRCPPSQTCGSLHTVRAIEKLLKWHKCDWMARSPGKFSEEMTRDLYASYAATVRNAMREWAKPLAQSLLQATLVWNFFVDISETTIRCFIYGPTHTLPINIAEYDYRMGVVQSGAFQMDVEQR</sequence>
<keyword evidence="2" id="KW-1185">Reference proteome</keyword>
<name>M1D9Y1_SOLTU</name>
<proteinExistence type="predicted"/>
<dbReference type="HOGENOM" id="CLU_028647_2_0_1"/>
<reference evidence="1" key="2">
    <citation type="submission" date="2015-06" db="UniProtKB">
        <authorList>
            <consortium name="EnsemblPlants"/>
        </authorList>
    </citation>
    <scope>IDENTIFICATION</scope>
    <source>
        <strain evidence="1">DM1-3 516 R44</strain>
    </source>
</reference>